<name>A0A1Y2AMQ3_9FUNG</name>
<dbReference type="EMBL" id="MCOG01000229">
    <property type="protein sequence ID" value="ORY23853.1"/>
    <property type="molecule type" value="Genomic_DNA"/>
</dbReference>
<dbReference type="OrthoDB" id="3063237at2759"/>
<evidence type="ECO:0000256" key="9">
    <source>
        <dbReference type="SAM" id="Phobius"/>
    </source>
</evidence>
<keyword evidence="7 9" id="KW-0472">Membrane</keyword>
<evidence type="ECO:0000256" key="5">
    <source>
        <dbReference type="ARBA" id="ARBA00022989"/>
    </source>
</evidence>
<dbReference type="GO" id="GO:0015031">
    <property type="term" value="P:protein transport"/>
    <property type="evidence" value="ECO:0007669"/>
    <property type="project" value="UniProtKB-KW"/>
</dbReference>
<dbReference type="STRING" id="1754190.A0A1Y2AMQ3"/>
<evidence type="ECO:0000256" key="2">
    <source>
        <dbReference type="ARBA" id="ARBA00022448"/>
    </source>
</evidence>
<dbReference type="GO" id="GO:0000139">
    <property type="term" value="C:Golgi membrane"/>
    <property type="evidence" value="ECO:0007669"/>
    <property type="project" value="UniProtKB-SubCell"/>
</dbReference>
<comment type="subcellular location">
    <subcellularLocation>
        <location evidence="8">Endomembrane system</location>
        <topology evidence="8">Single-pass type IV membrane protein</topology>
    </subcellularLocation>
    <subcellularLocation>
        <location evidence="1">Golgi apparatus membrane</location>
    </subcellularLocation>
</comment>
<keyword evidence="5 9" id="KW-1133">Transmembrane helix</keyword>
<gene>
    <name evidence="11" type="ORF">LY90DRAFT_706745</name>
</gene>
<evidence type="ECO:0000313" key="11">
    <source>
        <dbReference type="EMBL" id="ORY23853.1"/>
    </source>
</evidence>
<dbReference type="InterPro" id="IPR039899">
    <property type="entry name" value="BET1_SNARE"/>
</dbReference>
<sequence>MRGNNSDEQNAYLLEQTNDRLVANELASKVSAIKNLTLSINEEMEDQNRLLDNMGESFDNTNSNFSSTAKYLDKVMKSANSRSCIYLSVGIIVIFLIVFYAVTSSQN</sequence>
<dbReference type="PROSITE" id="PS50192">
    <property type="entry name" value="T_SNARE"/>
    <property type="match status" value="1"/>
</dbReference>
<evidence type="ECO:0000256" key="1">
    <source>
        <dbReference type="ARBA" id="ARBA00004394"/>
    </source>
</evidence>
<dbReference type="InterPro" id="IPR000727">
    <property type="entry name" value="T_SNARE_dom"/>
</dbReference>
<keyword evidence="4" id="KW-0653">Protein transport</keyword>
<comment type="caution">
    <text evidence="11">The sequence shown here is derived from an EMBL/GenBank/DDBJ whole genome shotgun (WGS) entry which is preliminary data.</text>
</comment>
<dbReference type="SUPFAM" id="SSF58038">
    <property type="entry name" value="SNARE fusion complex"/>
    <property type="match status" value="1"/>
</dbReference>
<accession>A0A1Y2AMQ3</accession>
<dbReference type="AlphaFoldDB" id="A0A1Y2AMQ3"/>
<dbReference type="CDD" id="cd15853">
    <property type="entry name" value="SNARE_Bet1"/>
    <property type="match status" value="1"/>
</dbReference>
<keyword evidence="3 9" id="KW-0812">Transmembrane</keyword>
<feature type="transmembrane region" description="Helical" evidence="9">
    <location>
        <begin position="84"/>
        <end position="102"/>
    </location>
</feature>
<evidence type="ECO:0000256" key="8">
    <source>
        <dbReference type="ARBA" id="ARBA00046280"/>
    </source>
</evidence>
<keyword evidence="12" id="KW-1185">Reference proteome</keyword>
<organism evidence="11 12">
    <name type="scientific">Neocallimastix californiae</name>
    <dbReference type="NCBI Taxonomy" id="1754190"/>
    <lineage>
        <taxon>Eukaryota</taxon>
        <taxon>Fungi</taxon>
        <taxon>Fungi incertae sedis</taxon>
        <taxon>Chytridiomycota</taxon>
        <taxon>Chytridiomycota incertae sedis</taxon>
        <taxon>Neocallimastigomycetes</taxon>
        <taxon>Neocallimastigales</taxon>
        <taxon>Neocallimastigaceae</taxon>
        <taxon>Neocallimastix</taxon>
    </lineage>
</organism>
<reference evidence="11 12" key="1">
    <citation type="submission" date="2016-08" db="EMBL/GenBank/DDBJ databases">
        <title>A Parts List for Fungal Cellulosomes Revealed by Comparative Genomics.</title>
        <authorList>
            <consortium name="DOE Joint Genome Institute"/>
            <person name="Haitjema C.H."/>
            <person name="Gilmore S.P."/>
            <person name="Henske J.K."/>
            <person name="Solomon K.V."/>
            <person name="De Groot R."/>
            <person name="Kuo A."/>
            <person name="Mondo S.J."/>
            <person name="Salamov A.A."/>
            <person name="Labutti K."/>
            <person name="Zhao Z."/>
            <person name="Chiniquy J."/>
            <person name="Barry K."/>
            <person name="Brewer H.M."/>
            <person name="Purvine S.O."/>
            <person name="Wright A.T."/>
            <person name="Boxma B."/>
            <person name="Van Alen T."/>
            <person name="Hackstein J.H."/>
            <person name="Baker S.E."/>
            <person name="Grigoriev I.V."/>
            <person name="O'Malley M.A."/>
        </authorList>
    </citation>
    <scope>NUCLEOTIDE SEQUENCE [LARGE SCALE GENOMIC DNA]</scope>
    <source>
        <strain evidence="11 12">G1</strain>
    </source>
</reference>
<evidence type="ECO:0000256" key="6">
    <source>
        <dbReference type="ARBA" id="ARBA00023034"/>
    </source>
</evidence>
<keyword evidence="2" id="KW-0813">Transport</keyword>
<evidence type="ECO:0000256" key="7">
    <source>
        <dbReference type="ARBA" id="ARBA00023136"/>
    </source>
</evidence>
<evidence type="ECO:0000256" key="4">
    <source>
        <dbReference type="ARBA" id="ARBA00022927"/>
    </source>
</evidence>
<evidence type="ECO:0000259" key="10">
    <source>
        <dbReference type="PROSITE" id="PS50192"/>
    </source>
</evidence>
<dbReference type="Gene3D" id="1.20.5.110">
    <property type="match status" value="1"/>
</dbReference>
<dbReference type="PANTHER" id="PTHR12791">
    <property type="entry name" value="GOLGI SNARE BET1-RELATED"/>
    <property type="match status" value="1"/>
</dbReference>
<proteinExistence type="predicted"/>
<evidence type="ECO:0000256" key="3">
    <source>
        <dbReference type="ARBA" id="ARBA00022692"/>
    </source>
</evidence>
<dbReference type="Proteomes" id="UP000193920">
    <property type="component" value="Unassembled WGS sequence"/>
</dbReference>
<keyword evidence="6" id="KW-0333">Golgi apparatus</keyword>
<evidence type="ECO:0000313" key="12">
    <source>
        <dbReference type="Proteomes" id="UP000193920"/>
    </source>
</evidence>
<feature type="domain" description="T-SNARE coiled-coil homology" evidence="10">
    <location>
        <begin position="26"/>
        <end position="75"/>
    </location>
</feature>
<protein>
    <recommendedName>
        <fullName evidence="10">t-SNARE coiled-coil homology domain-containing protein</fullName>
    </recommendedName>
</protein>